<feature type="transmembrane region" description="Helical" evidence="2">
    <location>
        <begin position="32"/>
        <end position="55"/>
    </location>
</feature>
<gene>
    <name evidence="3" type="ORF">ENV38_04640</name>
</gene>
<evidence type="ECO:0000256" key="2">
    <source>
        <dbReference type="SAM" id="Phobius"/>
    </source>
</evidence>
<accession>A0A7V3KNV6</accession>
<keyword evidence="2" id="KW-0812">Transmembrane</keyword>
<feature type="region of interest" description="Disordered" evidence="1">
    <location>
        <begin position="70"/>
        <end position="90"/>
    </location>
</feature>
<evidence type="ECO:0000313" key="3">
    <source>
        <dbReference type="EMBL" id="HGB36173.1"/>
    </source>
</evidence>
<feature type="transmembrane region" description="Helical" evidence="2">
    <location>
        <begin position="9"/>
        <end position="26"/>
    </location>
</feature>
<proteinExistence type="predicted"/>
<dbReference type="EMBL" id="DTGD01000169">
    <property type="protein sequence ID" value="HGB36173.1"/>
    <property type="molecule type" value="Genomic_DNA"/>
</dbReference>
<reference evidence="3" key="1">
    <citation type="journal article" date="2020" name="mSystems">
        <title>Genome- and Community-Level Interaction Insights into Carbon Utilization and Element Cycling Functions of Hydrothermarchaeota in Hydrothermal Sediment.</title>
        <authorList>
            <person name="Zhou Z."/>
            <person name="Liu Y."/>
            <person name="Xu W."/>
            <person name="Pan J."/>
            <person name="Luo Z.H."/>
            <person name="Li M."/>
        </authorList>
    </citation>
    <scope>NUCLEOTIDE SEQUENCE [LARGE SCALE GENOMIC DNA]</scope>
    <source>
        <strain evidence="3">SpSt-754</strain>
    </source>
</reference>
<keyword evidence="2" id="KW-1133">Transmembrane helix</keyword>
<sequence length="90" mass="9226">MEISNWTKLAVVVIVCIAAIILGYAGKLDSQAVVALLSASLGYVFGNAHGVISAISSQNAQGLREFNGALGSASSQSAEGTSRNSKEVKE</sequence>
<organism evidence="3">
    <name type="scientific">candidate division WOR-3 bacterium</name>
    <dbReference type="NCBI Taxonomy" id="2052148"/>
    <lineage>
        <taxon>Bacteria</taxon>
        <taxon>Bacteria division WOR-3</taxon>
    </lineage>
</organism>
<keyword evidence="2" id="KW-0472">Membrane</keyword>
<dbReference type="AlphaFoldDB" id="A0A7V3KNV6"/>
<feature type="compositionally biased region" description="Polar residues" evidence="1">
    <location>
        <begin position="72"/>
        <end position="83"/>
    </location>
</feature>
<name>A0A7V3KNV6_UNCW3</name>
<protein>
    <submittedName>
        <fullName evidence="3">Uncharacterized protein</fullName>
    </submittedName>
</protein>
<evidence type="ECO:0000256" key="1">
    <source>
        <dbReference type="SAM" id="MobiDB-lite"/>
    </source>
</evidence>
<comment type="caution">
    <text evidence="3">The sequence shown here is derived from an EMBL/GenBank/DDBJ whole genome shotgun (WGS) entry which is preliminary data.</text>
</comment>